<name>A0A8S5VMU3_9CAUD</name>
<accession>A0A8S5VMU3</accession>
<sequence>MATSKVLIEHYKGIRELNRDDLVFMFSHLFKDELEKITPSFPRFSNTQKEFWEWVVDKIVHEIPCPKINWVLYVYTELVGPENEDFKKVYRDFWNYKFPDNKIEVEDIDHEDF</sequence>
<organism evidence="1">
    <name type="scientific">Ackermannviridae sp</name>
    <dbReference type="NCBI Taxonomy" id="2831612"/>
    <lineage>
        <taxon>Viruses</taxon>
        <taxon>Duplodnaviria</taxon>
        <taxon>Heunggongvirae</taxon>
        <taxon>Uroviricota</taxon>
        <taxon>Caudoviricetes</taxon>
        <taxon>Pantevenvirales</taxon>
        <taxon>Ackermannviridae</taxon>
    </lineage>
</organism>
<proteinExistence type="predicted"/>
<evidence type="ECO:0000313" key="1">
    <source>
        <dbReference type="EMBL" id="DAG92324.1"/>
    </source>
</evidence>
<reference evidence="1" key="1">
    <citation type="journal article" date="2021" name="Proc. Natl. Acad. Sci. U.S.A.">
        <title>A Catalog of Tens of Thousands of Viruses from Human Metagenomes Reveals Hidden Associations with Chronic Diseases.</title>
        <authorList>
            <person name="Tisza M.J."/>
            <person name="Buck C.B."/>
        </authorList>
    </citation>
    <scope>NUCLEOTIDE SEQUENCE</scope>
    <source>
        <strain evidence="1">Ctnaj7</strain>
    </source>
</reference>
<protein>
    <submittedName>
        <fullName evidence="1">Uncharacterized protein</fullName>
    </submittedName>
</protein>
<dbReference type="EMBL" id="BK035305">
    <property type="protein sequence ID" value="DAG92324.1"/>
    <property type="molecule type" value="Genomic_DNA"/>
</dbReference>